<protein>
    <submittedName>
        <fullName evidence="5">FAST kinase domain-containing protein 1, mitochondrial isoform X2</fullName>
    </submittedName>
</protein>
<dbReference type="PANTHER" id="PTHR21228:SF29">
    <property type="entry name" value="FAST KINASE DOMAIN-CONTAINING PROTEIN 1, MITOCHONDRIAL"/>
    <property type="match status" value="1"/>
</dbReference>
<feature type="domain" description="RAP" evidence="3">
    <location>
        <begin position="666"/>
        <end position="726"/>
    </location>
</feature>
<dbReference type="GO" id="GO:0044528">
    <property type="term" value="P:regulation of mitochondrial mRNA stability"/>
    <property type="evidence" value="ECO:0007669"/>
    <property type="project" value="InterPro"/>
</dbReference>
<keyword evidence="5" id="KW-0808">Transferase</keyword>
<evidence type="ECO:0000313" key="4">
    <source>
        <dbReference type="Proteomes" id="UP000515156"/>
    </source>
</evidence>
<keyword evidence="2" id="KW-0496">Mitochondrion</keyword>
<evidence type="ECO:0000259" key="3">
    <source>
        <dbReference type="PROSITE" id="PS51286"/>
    </source>
</evidence>
<dbReference type="CTD" id="79675"/>
<dbReference type="Pfam" id="PF08368">
    <property type="entry name" value="FAST_2"/>
    <property type="match status" value="1"/>
</dbReference>
<keyword evidence="5" id="KW-0418">Kinase</keyword>
<dbReference type="GO" id="GO:0005759">
    <property type="term" value="C:mitochondrial matrix"/>
    <property type="evidence" value="ECO:0007669"/>
    <property type="project" value="TreeGrafter"/>
</dbReference>
<comment type="subcellular location">
    <subcellularLocation>
        <location evidence="1">Mitochondrion</location>
    </subcellularLocation>
</comment>
<dbReference type="Pfam" id="PF08373">
    <property type="entry name" value="RAP"/>
    <property type="match status" value="1"/>
</dbReference>
<dbReference type="InterPro" id="IPR010622">
    <property type="entry name" value="FAST_Leu-rich"/>
</dbReference>
<organism evidence="4 5">
    <name type="scientific">Microcaecilia unicolor</name>
    <dbReference type="NCBI Taxonomy" id="1415580"/>
    <lineage>
        <taxon>Eukaryota</taxon>
        <taxon>Metazoa</taxon>
        <taxon>Chordata</taxon>
        <taxon>Craniata</taxon>
        <taxon>Vertebrata</taxon>
        <taxon>Euteleostomi</taxon>
        <taxon>Amphibia</taxon>
        <taxon>Gymnophiona</taxon>
        <taxon>Siphonopidae</taxon>
        <taxon>Microcaecilia</taxon>
    </lineage>
</organism>
<reference evidence="5" key="1">
    <citation type="submission" date="2025-08" db="UniProtKB">
        <authorList>
            <consortium name="RefSeq"/>
        </authorList>
    </citation>
    <scope>IDENTIFICATION</scope>
</reference>
<sequence>MLRLIRAHQFSLRLHQYRAMGSDSLLQQLNNCISEDQVFQLVGKNKAKLSVKHVGCAMNVLWQFQKEKPRLLRTIDYIRNHPEFLALRILAENKIDFMDDEALVDLLYNTLRFNVEHHDSLVEQLVIEGWRRLARFDMTRLSKFSVCLTDQQMHCSPLMGKIADTVNRNLDALQDVRQRLTEMIDSCDDSFGFTKLFAALGPYAGPDVRERLEAGALLMADELGPHQVLVVAGTLEEMECRNQQLIQKVASLLHKYLDVYRPVELAKITQALMVLHCQNPELYTQLRKLLISYLQVNVIPCDVSILIRALAMLPLSRVNDTVISKVAAVLPQCNLSDLNALAISIVKWVRSDHLYQQSTSGVYGKLLQKLNHCAYQRIQKINDLDVLLEELKYVSGDWLEEILLKETMMTCQRLIDQVTWTNVPEFSSFLTRTNYLCTPLLDKIASVTLQHIQKIHPPAVYAILLLFTVLNYDPPQAEQLFEACIQHFRPHLNSFEPHLLVLLGYALAIGEYFPEDLIKTIFSVDFLAKLDAQLETLPAALNMRIRFRLMELNRAVCLEGPEFQIPWFHDRYCQQLQHRGNGCVSTLQQQIHQMLGEILGGISYAKISVLTPYYYALDFECILDKNKKPLLHVDQNILLADLAKVQWGQHSQLVERAGLPPCAQRVAVEFLDSKAFCKNSCHLKGEYAMKKRHLEILGYHVVQIPHFEWNSMELSTKDAWMEYLRRKIFEKDTQS</sequence>
<proteinExistence type="predicted"/>
<dbReference type="Pfam" id="PF06743">
    <property type="entry name" value="FAST_1"/>
    <property type="match status" value="1"/>
</dbReference>
<gene>
    <name evidence="5" type="primary">FASTKD1</name>
</gene>
<dbReference type="InterPro" id="IPR013579">
    <property type="entry name" value="FAST_2"/>
</dbReference>
<dbReference type="PROSITE" id="PS51286">
    <property type="entry name" value="RAP"/>
    <property type="match status" value="1"/>
</dbReference>
<dbReference type="GO" id="GO:0003723">
    <property type="term" value="F:RNA binding"/>
    <property type="evidence" value="ECO:0007669"/>
    <property type="project" value="TreeGrafter"/>
</dbReference>
<name>A0A6P7YAV1_9AMPH</name>
<dbReference type="GO" id="GO:0016301">
    <property type="term" value="F:kinase activity"/>
    <property type="evidence" value="ECO:0007669"/>
    <property type="project" value="UniProtKB-KW"/>
</dbReference>
<dbReference type="SMART" id="SM00952">
    <property type="entry name" value="RAP"/>
    <property type="match status" value="1"/>
</dbReference>
<accession>A0A6P7YAV1</accession>
<dbReference type="InterPro" id="IPR050870">
    <property type="entry name" value="FAST_kinase"/>
</dbReference>
<keyword evidence="4" id="KW-1185">Reference proteome</keyword>
<dbReference type="AlphaFoldDB" id="A0A6P7YAV1"/>
<dbReference type="GO" id="GO:0000963">
    <property type="term" value="P:mitochondrial RNA processing"/>
    <property type="evidence" value="ECO:0007669"/>
    <property type="project" value="TreeGrafter"/>
</dbReference>
<dbReference type="GeneID" id="115473712"/>
<evidence type="ECO:0000256" key="2">
    <source>
        <dbReference type="ARBA" id="ARBA00023128"/>
    </source>
</evidence>
<dbReference type="Proteomes" id="UP000515156">
    <property type="component" value="Chromosome 7"/>
</dbReference>
<dbReference type="InterPro" id="IPR013584">
    <property type="entry name" value="RAP"/>
</dbReference>
<dbReference type="RefSeq" id="XP_030064617.1">
    <property type="nucleotide sequence ID" value="XM_030208757.1"/>
</dbReference>
<evidence type="ECO:0000256" key="1">
    <source>
        <dbReference type="ARBA" id="ARBA00004173"/>
    </source>
</evidence>
<dbReference type="PANTHER" id="PTHR21228">
    <property type="entry name" value="FAST LEU-RICH DOMAIN-CONTAINING"/>
    <property type="match status" value="1"/>
</dbReference>
<dbReference type="GO" id="GO:0035770">
    <property type="term" value="C:ribonucleoprotein granule"/>
    <property type="evidence" value="ECO:0007669"/>
    <property type="project" value="TreeGrafter"/>
</dbReference>
<evidence type="ECO:0000313" key="5">
    <source>
        <dbReference type="RefSeq" id="XP_030064617.1"/>
    </source>
</evidence>